<organism evidence="2 3">
    <name type="scientific">Sorghum bicolor</name>
    <name type="common">Sorghum</name>
    <name type="synonym">Sorghum vulgare</name>
    <dbReference type="NCBI Taxonomy" id="4558"/>
    <lineage>
        <taxon>Eukaryota</taxon>
        <taxon>Viridiplantae</taxon>
        <taxon>Streptophyta</taxon>
        <taxon>Embryophyta</taxon>
        <taxon>Tracheophyta</taxon>
        <taxon>Spermatophyta</taxon>
        <taxon>Magnoliopsida</taxon>
        <taxon>Liliopsida</taxon>
        <taxon>Poales</taxon>
        <taxon>Poaceae</taxon>
        <taxon>PACMAD clade</taxon>
        <taxon>Panicoideae</taxon>
        <taxon>Andropogonodae</taxon>
        <taxon>Andropogoneae</taxon>
        <taxon>Sorghinae</taxon>
        <taxon>Sorghum</taxon>
    </lineage>
</organism>
<dbReference type="InParanoid" id="A0A1Z5S7Q9"/>
<name>A0A1Z5S7Q9_SORBI</name>
<dbReference type="AlphaFoldDB" id="A0A1Z5S7Q9"/>
<evidence type="ECO:0000256" key="1">
    <source>
        <dbReference type="SAM" id="MobiDB-lite"/>
    </source>
</evidence>
<feature type="compositionally biased region" description="Low complexity" evidence="1">
    <location>
        <begin position="1"/>
        <end position="11"/>
    </location>
</feature>
<sequence length="160" mass="17177">MDPPRLLVLRPSSPPLPPRLHHDVNPLGEESTSGGSGEEVRSGGGSGEEVRSGGGEVAALARRRRVSPRAPSALGRGRVRLRPQRPPTTRDPDAHRPQRVFPRDPDARPPAAVYPCDLGAHPPSRADPTLVRPSPTPTTWQGPPSRLGQQRRSLGPNPNL</sequence>
<reference evidence="3" key="2">
    <citation type="journal article" date="2018" name="Plant J.">
        <title>The Sorghum bicolor reference genome: improved assembly, gene annotations, a transcriptome atlas, and signatures of genome organization.</title>
        <authorList>
            <person name="McCormick R.F."/>
            <person name="Truong S.K."/>
            <person name="Sreedasyam A."/>
            <person name="Jenkins J."/>
            <person name="Shu S."/>
            <person name="Sims D."/>
            <person name="Kennedy M."/>
            <person name="Amirebrahimi M."/>
            <person name="Weers B.D."/>
            <person name="McKinley B."/>
            <person name="Mattison A."/>
            <person name="Morishige D.T."/>
            <person name="Grimwood J."/>
            <person name="Schmutz J."/>
            <person name="Mullet J.E."/>
        </authorList>
    </citation>
    <scope>NUCLEOTIDE SEQUENCE [LARGE SCALE GENOMIC DNA]</scope>
    <source>
        <strain evidence="3">cv. BTx623</strain>
    </source>
</reference>
<dbReference type="Proteomes" id="UP000000768">
    <property type="component" value="Chromosome 1"/>
</dbReference>
<proteinExistence type="predicted"/>
<keyword evidence="3" id="KW-1185">Reference proteome</keyword>
<feature type="compositionally biased region" description="Polar residues" evidence="1">
    <location>
        <begin position="137"/>
        <end position="160"/>
    </location>
</feature>
<gene>
    <name evidence="2" type="ORF">SORBI_3001G247101</name>
</gene>
<evidence type="ECO:0000313" key="3">
    <source>
        <dbReference type="Proteomes" id="UP000000768"/>
    </source>
</evidence>
<protein>
    <submittedName>
        <fullName evidence="2">Uncharacterized protein</fullName>
    </submittedName>
</protein>
<evidence type="ECO:0000313" key="2">
    <source>
        <dbReference type="EMBL" id="OQU91775.1"/>
    </source>
</evidence>
<feature type="compositionally biased region" description="Basic and acidic residues" evidence="1">
    <location>
        <begin position="88"/>
        <end position="107"/>
    </location>
</feature>
<feature type="region of interest" description="Disordered" evidence="1">
    <location>
        <begin position="1"/>
        <end position="160"/>
    </location>
</feature>
<accession>A0A1Z5S7Q9</accession>
<feature type="compositionally biased region" description="Gly residues" evidence="1">
    <location>
        <begin position="34"/>
        <end position="56"/>
    </location>
</feature>
<dbReference type="EMBL" id="CM000760">
    <property type="protein sequence ID" value="OQU91775.1"/>
    <property type="molecule type" value="Genomic_DNA"/>
</dbReference>
<reference evidence="2 3" key="1">
    <citation type="journal article" date="2009" name="Nature">
        <title>The Sorghum bicolor genome and the diversification of grasses.</title>
        <authorList>
            <person name="Paterson A.H."/>
            <person name="Bowers J.E."/>
            <person name="Bruggmann R."/>
            <person name="Dubchak I."/>
            <person name="Grimwood J."/>
            <person name="Gundlach H."/>
            <person name="Haberer G."/>
            <person name="Hellsten U."/>
            <person name="Mitros T."/>
            <person name="Poliakov A."/>
            <person name="Schmutz J."/>
            <person name="Spannagl M."/>
            <person name="Tang H."/>
            <person name="Wang X."/>
            <person name="Wicker T."/>
            <person name="Bharti A.K."/>
            <person name="Chapman J."/>
            <person name="Feltus F.A."/>
            <person name="Gowik U."/>
            <person name="Grigoriev I.V."/>
            <person name="Lyons E."/>
            <person name="Maher C.A."/>
            <person name="Martis M."/>
            <person name="Narechania A."/>
            <person name="Otillar R.P."/>
            <person name="Penning B.W."/>
            <person name="Salamov A.A."/>
            <person name="Wang Y."/>
            <person name="Zhang L."/>
            <person name="Carpita N.C."/>
            <person name="Freeling M."/>
            <person name="Gingle A.R."/>
            <person name="Hash C.T."/>
            <person name="Keller B."/>
            <person name="Klein P."/>
            <person name="Kresovich S."/>
            <person name="McCann M.C."/>
            <person name="Ming R."/>
            <person name="Peterson D.G."/>
            <person name="Mehboob-ur-Rahman"/>
            <person name="Ware D."/>
            <person name="Westhoff P."/>
            <person name="Mayer K.F."/>
            <person name="Messing J."/>
            <person name="Rokhsar D.S."/>
        </authorList>
    </citation>
    <scope>NUCLEOTIDE SEQUENCE [LARGE SCALE GENOMIC DNA]</scope>
    <source>
        <strain evidence="3">cv. BTx623</strain>
    </source>
</reference>
<dbReference type="Gramene" id="OQU91775">
    <property type="protein sequence ID" value="OQU91775"/>
    <property type="gene ID" value="SORBI_3001G247101"/>
</dbReference>